<proteinExistence type="predicted"/>
<accession>A0ACB9NRP3</accession>
<evidence type="ECO:0000313" key="2">
    <source>
        <dbReference type="Proteomes" id="UP000828941"/>
    </source>
</evidence>
<sequence>MGRYLCVSFAAIFLFTETIHLCLGVNSTLRCREQERQALLNFKQSFRDTANRLFSWNGYDCCQWDTVTCSNVTGRVVKLDLRNPSNSSSLEYALDAQEVHPSLLQLEYLNYLDLSRNNFLSSPIPLFFGSFKDMRFLSLFDANFSGKTPHNLGNLSKLRYLDLSYNTLQIDDINLISQLSSMKILSLNGLYLGKTQNLFQVLDMLPSLSQIELMSCGLNELHSHQLVRAKSI</sequence>
<gene>
    <name evidence="1" type="ORF">L6164_016596</name>
</gene>
<dbReference type="EMBL" id="CM039431">
    <property type="protein sequence ID" value="KAI4338254.1"/>
    <property type="molecule type" value="Genomic_DNA"/>
</dbReference>
<keyword evidence="2" id="KW-1185">Reference proteome</keyword>
<name>A0ACB9NRP3_BAUVA</name>
<protein>
    <submittedName>
        <fullName evidence="1">Uncharacterized protein</fullName>
    </submittedName>
</protein>
<dbReference type="Proteomes" id="UP000828941">
    <property type="component" value="Chromosome 6"/>
</dbReference>
<evidence type="ECO:0000313" key="1">
    <source>
        <dbReference type="EMBL" id="KAI4338254.1"/>
    </source>
</evidence>
<comment type="caution">
    <text evidence="1">The sequence shown here is derived from an EMBL/GenBank/DDBJ whole genome shotgun (WGS) entry which is preliminary data.</text>
</comment>
<reference evidence="1 2" key="1">
    <citation type="journal article" date="2022" name="DNA Res.">
        <title>Chromosomal-level genome assembly of the orchid tree Bauhinia variegata (Leguminosae; Cercidoideae) supports the allotetraploid origin hypothesis of Bauhinia.</title>
        <authorList>
            <person name="Zhong Y."/>
            <person name="Chen Y."/>
            <person name="Zheng D."/>
            <person name="Pang J."/>
            <person name="Liu Y."/>
            <person name="Luo S."/>
            <person name="Meng S."/>
            <person name="Qian L."/>
            <person name="Wei D."/>
            <person name="Dai S."/>
            <person name="Zhou R."/>
        </authorList>
    </citation>
    <scope>NUCLEOTIDE SEQUENCE [LARGE SCALE GENOMIC DNA]</scope>
    <source>
        <strain evidence="1">BV-YZ2020</strain>
    </source>
</reference>
<organism evidence="1 2">
    <name type="scientific">Bauhinia variegata</name>
    <name type="common">Purple orchid tree</name>
    <name type="synonym">Phanera variegata</name>
    <dbReference type="NCBI Taxonomy" id="167791"/>
    <lineage>
        <taxon>Eukaryota</taxon>
        <taxon>Viridiplantae</taxon>
        <taxon>Streptophyta</taxon>
        <taxon>Embryophyta</taxon>
        <taxon>Tracheophyta</taxon>
        <taxon>Spermatophyta</taxon>
        <taxon>Magnoliopsida</taxon>
        <taxon>eudicotyledons</taxon>
        <taxon>Gunneridae</taxon>
        <taxon>Pentapetalae</taxon>
        <taxon>rosids</taxon>
        <taxon>fabids</taxon>
        <taxon>Fabales</taxon>
        <taxon>Fabaceae</taxon>
        <taxon>Cercidoideae</taxon>
        <taxon>Cercideae</taxon>
        <taxon>Bauhiniinae</taxon>
        <taxon>Bauhinia</taxon>
    </lineage>
</organism>